<dbReference type="Proteomes" id="UP000598146">
    <property type="component" value="Unassembled WGS sequence"/>
</dbReference>
<dbReference type="RefSeq" id="WP_196418307.1">
    <property type="nucleotide sequence ID" value="NZ_JADQTO010000021.1"/>
</dbReference>
<organism evidence="1 2">
    <name type="scientific">Actinoplanes aureus</name>
    <dbReference type="NCBI Taxonomy" id="2792083"/>
    <lineage>
        <taxon>Bacteria</taxon>
        <taxon>Bacillati</taxon>
        <taxon>Actinomycetota</taxon>
        <taxon>Actinomycetes</taxon>
        <taxon>Micromonosporales</taxon>
        <taxon>Micromonosporaceae</taxon>
        <taxon>Actinoplanes</taxon>
    </lineage>
</organism>
<dbReference type="AlphaFoldDB" id="A0A931CHF6"/>
<sequence length="219" mass="23192">MANDGAGETLVWYAAYGSNMCLARLRYYLAGGCPPGARRVLPGCRDPREPAAIRPVMLPGGIYFALNSSQWTGGVALYDRHLPGTTAARAYLLTAGQFADVVAQEMRRAPGTDLDSVLSRGTAQLGPGPYETLVHAGEHDGYPVLTFTAPWRAGDIPTTSPAAPYLAMLADGLHEAHGWSAERIVAYLATRRGIAGAWTAGRLRDVVEAAVSASPPDRA</sequence>
<accession>A0A931CHF6</accession>
<reference evidence="1" key="1">
    <citation type="submission" date="2020-11" db="EMBL/GenBank/DDBJ databases">
        <title>Isolation and identification of active actinomycetes.</title>
        <authorList>
            <person name="Sun X."/>
        </authorList>
    </citation>
    <scope>NUCLEOTIDE SEQUENCE</scope>
    <source>
        <strain evidence="1">NEAU-A11</strain>
    </source>
</reference>
<dbReference type="Gene3D" id="3.10.490.10">
    <property type="entry name" value="Gamma-glutamyl cyclotransferase-like"/>
    <property type="match status" value="1"/>
</dbReference>
<keyword evidence="2" id="KW-1185">Reference proteome</keyword>
<protein>
    <submittedName>
        <fullName evidence="1">Histone deacetylase</fullName>
    </submittedName>
</protein>
<comment type="caution">
    <text evidence="1">The sequence shown here is derived from an EMBL/GenBank/DDBJ whole genome shotgun (WGS) entry which is preliminary data.</text>
</comment>
<gene>
    <name evidence="1" type="ORF">I4J89_34310</name>
</gene>
<evidence type="ECO:0000313" key="2">
    <source>
        <dbReference type="Proteomes" id="UP000598146"/>
    </source>
</evidence>
<name>A0A931CHF6_9ACTN</name>
<dbReference type="EMBL" id="JADQTO010000021">
    <property type="protein sequence ID" value="MBG0566531.1"/>
    <property type="molecule type" value="Genomic_DNA"/>
</dbReference>
<proteinExistence type="predicted"/>
<evidence type="ECO:0000313" key="1">
    <source>
        <dbReference type="EMBL" id="MBG0566531.1"/>
    </source>
</evidence>